<dbReference type="EMBL" id="SMLM01000001">
    <property type="protein sequence ID" value="TFZ06687.1"/>
    <property type="molecule type" value="Genomic_DNA"/>
</dbReference>
<accession>A0A4Z0C4P9</accession>
<keyword evidence="2" id="KW-0808">Transferase</keyword>
<keyword evidence="2" id="KW-0418">Kinase</keyword>
<keyword evidence="1" id="KW-1133">Transmembrane helix</keyword>
<organism evidence="2 3">
    <name type="scientific">Ramlibacter henchirensis</name>
    <dbReference type="NCBI Taxonomy" id="204072"/>
    <lineage>
        <taxon>Bacteria</taxon>
        <taxon>Pseudomonadati</taxon>
        <taxon>Pseudomonadota</taxon>
        <taxon>Betaproteobacteria</taxon>
        <taxon>Burkholderiales</taxon>
        <taxon>Comamonadaceae</taxon>
        <taxon>Ramlibacter</taxon>
    </lineage>
</organism>
<dbReference type="GO" id="GO:0016301">
    <property type="term" value="F:kinase activity"/>
    <property type="evidence" value="ECO:0007669"/>
    <property type="project" value="UniProtKB-KW"/>
</dbReference>
<dbReference type="OrthoDB" id="8907926at2"/>
<dbReference type="Proteomes" id="UP000298180">
    <property type="component" value="Unassembled WGS sequence"/>
</dbReference>
<name>A0A4Z0C4P9_9BURK</name>
<protein>
    <submittedName>
        <fullName evidence="2">Glycerate kinase</fullName>
    </submittedName>
</protein>
<keyword evidence="1" id="KW-0472">Membrane</keyword>
<gene>
    <name evidence="2" type="ORF">EZ313_08705</name>
</gene>
<keyword evidence="1" id="KW-0812">Transmembrane</keyword>
<proteinExistence type="predicted"/>
<evidence type="ECO:0000313" key="2">
    <source>
        <dbReference type="EMBL" id="TFZ06687.1"/>
    </source>
</evidence>
<comment type="caution">
    <text evidence="2">The sequence shown here is derived from an EMBL/GenBank/DDBJ whole genome shotgun (WGS) entry which is preliminary data.</text>
</comment>
<dbReference type="AlphaFoldDB" id="A0A4Z0C4P9"/>
<sequence>MNWQRIFFPVAGVAMVALAWRSWGWPGVALVAGGIVMWMLLHFNQLTRVLRRAADQPIGYVGSAVMLHSKLRTNLTLLHVVGLSRSLGEQLSPRDQQPEVFRWTDGSGSHVTCEFVNGRLSKWTLERPSAEPPAPAQAPQ</sequence>
<evidence type="ECO:0000256" key="1">
    <source>
        <dbReference type="SAM" id="Phobius"/>
    </source>
</evidence>
<evidence type="ECO:0000313" key="3">
    <source>
        <dbReference type="Proteomes" id="UP000298180"/>
    </source>
</evidence>
<feature type="transmembrane region" description="Helical" evidence="1">
    <location>
        <begin position="23"/>
        <end position="43"/>
    </location>
</feature>
<reference evidence="2 3" key="1">
    <citation type="submission" date="2019-03" db="EMBL/GenBank/DDBJ databases">
        <title>Ramlibacter henchirensis DSM 14656, whole genome shotgun sequence.</title>
        <authorList>
            <person name="Zhang X."/>
            <person name="Feng G."/>
            <person name="Zhu H."/>
        </authorList>
    </citation>
    <scope>NUCLEOTIDE SEQUENCE [LARGE SCALE GENOMIC DNA]</scope>
    <source>
        <strain evidence="2 3">DSM 14656</strain>
    </source>
</reference>
<dbReference type="RefSeq" id="WP_135262773.1">
    <property type="nucleotide sequence ID" value="NZ_SMLM01000001.1"/>
</dbReference>
<keyword evidence="3" id="KW-1185">Reference proteome</keyword>